<dbReference type="NCBIfam" id="TIGR00125">
    <property type="entry name" value="cyt_tran_rel"/>
    <property type="match status" value="1"/>
</dbReference>
<dbReference type="PANTHER" id="PTHR43793">
    <property type="entry name" value="FAD SYNTHASE"/>
    <property type="match status" value="1"/>
</dbReference>
<dbReference type="SUPFAM" id="SSF52374">
    <property type="entry name" value="Nucleotidylyl transferase"/>
    <property type="match status" value="1"/>
</dbReference>
<accession>A0A8I0EVX7</accession>
<evidence type="ECO:0000256" key="2">
    <source>
        <dbReference type="ARBA" id="ARBA00022695"/>
    </source>
</evidence>
<evidence type="ECO:0000313" key="7">
    <source>
        <dbReference type="Proteomes" id="UP000620591"/>
    </source>
</evidence>
<dbReference type="PANTHER" id="PTHR43793:SF1">
    <property type="entry name" value="FAD SYNTHASE"/>
    <property type="match status" value="1"/>
</dbReference>
<feature type="domain" description="Cytidyltransferase-like" evidence="3">
    <location>
        <begin position="30"/>
        <end position="131"/>
    </location>
</feature>
<dbReference type="Gene3D" id="3.40.50.620">
    <property type="entry name" value="HUPs"/>
    <property type="match status" value="1"/>
</dbReference>
<dbReference type="InterPro" id="IPR014729">
    <property type="entry name" value="Rossmann-like_a/b/a_fold"/>
</dbReference>
<dbReference type="Proteomes" id="UP000515871">
    <property type="component" value="Chromosome"/>
</dbReference>
<keyword evidence="2 4" id="KW-0548">Nucleotidyltransferase</keyword>
<dbReference type="AlphaFoldDB" id="A0A8I0EVX7"/>
<evidence type="ECO:0000256" key="1">
    <source>
        <dbReference type="ARBA" id="ARBA00022679"/>
    </source>
</evidence>
<gene>
    <name evidence="5" type="ORF">H9L21_01405</name>
    <name evidence="4" type="ORF">IBG24_12930</name>
</gene>
<reference evidence="4" key="1">
    <citation type="submission" date="2020-09" db="EMBL/GenBank/DDBJ databases">
        <title>Novel species in genus Aeromicrobium.</title>
        <authorList>
            <person name="Zhang G."/>
        </authorList>
    </citation>
    <scope>NUCLEOTIDE SEQUENCE</scope>
    <source>
        <strain evidence="6">zg-629</strain>
        <strain evidence="5">Zg-629</strain>
        <strain evidence="4">Zg-636</strain>
    </source>
</reference>
<dbReference type="GO" id="GO:0016779">
    <property type="term" value="F:nucleotidyltransferase activity"/>
    <property type="evidence" value="ECO:0007669"/>
    <property type="project" value="UniProtKB-KW"/>
</dbReference>
<protein>
    <submittedName>
        <fullName evidence="4">Adenylyltransferase/cytidyltransferase family protein</fullName>
    </submittedName>
</protein>
<dbReference type="InterPro" id="IPR050385">
    <property type="entry name" value="Archaeal_FAD_synthase"/>
</dbReference>
<organism evidence="4 7">
    <name type="scientific">Aeromicrobium senzhongii</name>
    <dbReference type="NCBI Taxonomy" id="2663859"/>
    <lineage>
        <taxon>Bacteria</taxon>
        <taxon>Bacillati</taxon>
        <taxon>Actinomycetota</taxon>
        <taxon>Actinomycetes</taxon>
        <taxon>Propionibacteriales</taxon>
        <taxon>Nocardioidaceae</taxon>
        <taxon>Aeromicrobium</taxon>
    </lineage>
</organism>
<dbReference type="InterPro" id="IPR004821">
    <property type="entry name" value="Cyt_trans-like"/>
</dbReference>
<evidence type="ECO:0000313" key="4">
    <source>
        <dbReference type="EMBL" id="MBC9227220.1"/>
    </source>
</evidence>
<evidence type="ECO:0000313" key="6">
    <source>
        <dbReference type="Proteomes" id="UP000515871"/>
    </source>
</evidence>
<keyword evidence="1 4" id="KW-0808">Transferase</keyword>
<keyword evidence="6" id="KW-1185">Reference proteome</keyword>
<dbReference type="Proteomes" id="UP000620591">
    <property type="component" value="Unassembled WGS sequence"/>
</dbReference>
<dbReference type="Pfam" id="PF01467">
    <property type="entry name" value="CTP_transf_like"/>
    <property type="match status" value="1"/>
</dbReference>
<evidence type="ECO:0000313" key="5">
    <source>
        <dbReference type="EMBL" id="QNL94657.1"/>
    </source>
</evidence>
<sequence>MARTYPDAPGFAAGRPRTGRPYPESVTTVLTYGTFDLFHIGHLRLLERLSSMGDRLIVGVSTDEFNSGKGKSTVVPYADRAEIVGAIKGVDLVLPEESWEQKRRDIVEHQVDLFVMGDDWTGKFDDLSDLCRVEYLPRTKGISTTGLKEMLRVLDPSHIEEMQEALGVLSRLLDHYRDLS</sequence>
<evidence type="ECO:0000259" key="3">
    <source>
        <dbReference type="Pfam" id="PF01467"/>
    </source>
</evidence>
<proteinExistence type="predicted"/>
<dbReference type="EMBL" id="JACTVM010000004">
    <property type="protein sequence ID" value="MBC9227220.1"/>
    <property type="molecule type" value="Genomic_DNA"/>
</dbReference>
<name>A0A8I0EVX7_9ACTN</name>
<dbReference type="EMBL" id="CP060587">
    <property type="protein sequence ID" value="QNL94657.1"/>
    <property type="molecule type" value="Genomic_DNA"/>
</dbReference>